<comment type="caution">
    <text evidence="1">The sequence shown here is derived from an EMBL/GenBank/DDBJ whole genome shotgun (WGS) entry which is preliminary data.</text>
</comment>
<keyword evidence="2" id="KW-1185">Reference proteome</keyword>
<accession>A0ABQ8G2L6</accession>
<organism evidence="1 2">
    <name type="scientific">Macrophomina phaseolina</name>
    <dbReference type="NCBI Taxonomy" id="35725"/>
    <lineage>
        <taxon>Eukaryota</taxon>
        <taxon>Fungi</taxon>
        <taxon>Dikarya</taxon>
        <taxon>Ascomycota</taxon>
        <taxon>Pezizomycotina</taxon>
        <taxon>Dothideomycetes</taxon>
        <taxon>Dothideomycetes incertae sedis</taxon>
        <taxon>Botryosphaeriales</taxon>
        <taxon>Botryosphaeriaceae</taxon>
        <taxon>Macrophomina</taxon>
    </lineage>
</organism>
<name>A0ABQ8G2L6_9PEZI</name>
<gene>
    <name evidence="1" type="ORF">B0J12DRAFT_743067</name>
</gene>
<dbReference type="EMBL" id="JAGTJR010000024">
    <property type="protein sequence ID" value="KAH7042818.1"/>
    <property type="molecule type" value="Genomic_DNA"/>
</dbReference>
<sequence length="193" mass="20448">MLAGAYGDHGGGCDCLHHITLKAAQIPAKGAVPFEALLGISALLDELWDRIEACDQCSGEPAAAHAAVQMADAIANLCYAACLAYALVPDAATKHGFDQIFTTTGPSADPSDPPLVCTRSTMRFGKYDFDDEEAALFARQVISRLLTDLSAFLRRLRTKAGLPTTASLNAEHDLSIGRALSRVLSLLGRLCSD</sequence>
<reference evidence="1 2" key="1">
    <citation type="journal article" date="2021" name="Nat. Commun.">
        <title>Genetic determinants of endophytism in the Arabidopsis root mycobiome.</title>
        <authorList>
            <person name="Mesny F."/>
            <person name="Miyauchi S."/>
            <person name="Thiergart T."/>
            <person name="Pickel B."/>
            <person name="Atanasova L."/>
            <person name="Karlsson M."/>
            <person name="Huettel B."/>
            <person name="Barry K.W."/>
            <person name="Haridas S."/>
            <person name="Chen C."/>
            <person name="Bauer D."/>
            <person name="Andreopoulos W."/>
            <person name="Pangilinan J."/>
            <person name="LaButti K."/>
            <person name="Riley R."/>
            <person name="Lipzen A."/>
            <person name="Clum A."/>
            <person name="Drula E."/>
            <person name="Henrissat B."/>
            <person name="Kohler A."/>
            <person name="Grigoriev I.V."/>
            <person name="Martin F.M."/>
            <person name="Hacquard S."/>
        </authorList>
    </citation>
    <scope>NUCLEOTIDE SEQUENCE [LARGE SCALE GENOMIC DNA]</scope>
    <source>
        <strain evidence="1 2">MPI-SDFR-AT-0080</strain>
    </source>
</reference>
<proteinExistence type="predicted"/>
<protein>
    <submittedName>
        <fullName evidence="1">Uncharacterized protein</fullName>
    </submittedName>
</protein>
<dbReference type="Proteomes" id="UP000774617">
    <property type="component" value="Unassembled WGS sequence"/>
</dbReference>
<evidence type="ECO:0000313" key="1">
    <source>
        <dbReference type="EMBL" id="KAH7042818.1"/>
    </source>
</evidence>
<evidence type="ECO:0000313" key="2">
    <source>
        <dbReference type="Proteomes" id="UP000774617"/>
    </source>
</evidence>